<evidence type="ECO:0000256" key="2">
    <source>
        <dbReference type="ARBA" id="ARBA00006840"/>
    </source>
</evidence>
<keyword evidence="3 6" id="KW-0812">Transmembrane</keyword>
<gene>
    <name evidence="8" type="primary">LOC113512985</name>
</gene>
<keyword evidence="4 6" id="KW-1133">Transmembrane helix</keyword>
<name>A0ABM3MDZ2_GALME</name>
<dbReference type="GeneID" id="113512985"/>
<proteinExistence type="inferred from homology"/>
<reference evidence="8" key="1">
    <citation type="submission" date="2025-08" db="UniProtKB">
        <authorList>
            <consortium name="RefSeq"/>
        </authorList>
    </citation>
    <scope>IDENTIFICATION</scope>
    <source>
        <tissue evidence="8">Whole larvae</tissue>
    </source>
</reference>
<evidence type="ECO:0000256" key="6">
    <source>
        <dbReference type="SAM" id="Phobius"/>
    </source>
</evidence>
<dbReference type="PRINTS" id="PR00259">
    <property type="entry name" value="TMFOUR"/>
</dbReference>
<feature type="transmembrane region" description="Helical" evidence="6">
    <location>
        <begin position="12"/>
        <end position="34"/>
    </location>
</feature>
<evidence type="ECO:0000313" key="8">
    <source>
        <dbReference type="RefSeq" id="XP_052749564.1"/>
    </source>
</evidence>
<feature type="transmembrane region" description="Helical" evidence="6">
    <location>
        <begin position="71"/>
        <end position="95"/>
    </location>
</feature>
<dbReference type="InterPro" id="IPR018499">
    <property type="entry name" value="Tetraspanin/Peripherin"/>
</dbReference>
<dbReference type="RefSeq" id="XP_052749564.1">
    <property type="nucleotide sequence ID" value="XM_052893604.1"/>
</dbReference>
<organism evidence="7 8">
    <name type="scientific">Galleria mellonella</name>
    <name type="common">Greater wax moth</name>
    <dbReference type="NCBI Taxonomy" id="7137"/>
    <lineage>
        <taxon>Eukaryota</taxon>
        <taxon>Metazoa</taxon>
        <taxon>Ecdysozoa</taxon>
        <taxon>Arthropoda</taxon>
        <taxon>Hexapoda</taxon>
        <taxon>Insecta</taxon>
        <taxon>Pterygota</taxon>
        <taxon>Neoptera</taxon>
        <taxon>Endopterygota</taxon>
        <taxon>Lepidoptera</taxon>
        <taxon>Glossata</taxon>
        <taxon>Ditrysia</taxon>
        <taxon>Pyraloidea</taxon>
        <taxon>Pyralidae</taxon>
        <taxon>Galleriinae</taxon>
        <taxon>Galleria</taxon>
    </lineage>
</organism>
<dbReference type="Pfam" id="PF00335">
    <property type="entry name" value="Tetraspanin"/>
    <property type="match status" value="1"/>
</dbReference>
<comment type="similarity">
    <text evidence="2">Belongs to the tetraspanin (TM4SF) family.</text>
</comment>
<dbReference type="Proteomes" id="UP001652740">
    <property type="component" value="Unplaced"/>
</dbReference>
<keyword evidence="5 6" id="KW-0472">Membrane</keyword>
<evidence type="ECO:0000256" key="4">
    <source>
        <dbReference type="ARBA" id="ARBA00022989"/>
    </source>
</evidence>
<evidence type="ECO:0000256" key="3">
    <source>
        <dbReference type="ARBA" id="ARBA00022692"/>
    </source>
</evidence>
<evidence type="ECO:0000313" key="7">
    <source>
        <dbReference type="Proteomes" id="UP001652740"/>
    </source>
</evidence>
<dbReference type="InterPro" id="IPR000301">
    <property type="entry name" value="Tetraspanin_animals"/>
</dbReference>
<dbReference type="PIRSF" id="PIRSF002419">
    <property type="entry name" value="Tetraspanin"/>
    <property type="match status" value="1"/>
</dbReference>
<feature type="transmembrane region" description="Helical" evidence="6">
    <location>
        <begin position="179"/>
        <end position="201"/>
    </location>
</feature>
<keyword evidence="7" id="KW-1185">Reference proteome</keyword>
<dbReference type="PANTHER" id="PTHR19282:SF456">
    <property type="entry name" value="CD63 MOLECULE"/>
    <property type="match status" value="1"/>
</dbReference>
<evidence type="ECO:0000256" key="1">
    <source>
        <dbReference type="ARBA" id="ARBA00004141"/>
    </source>
</evidence>
<protein>
    <submittedName>
        <fullName evidence="8">CD9 antigen-like isoform X2</fullName>
    </submittedName>
</protein>
<sequence>MCLAFLVKYILFFVNFIFSLIGLAVIAIGVIILVSPEILLEFLTNENLPENLTEIHTKLFADVPTEIPTSISVTIIILGGILFLISFCGCCGAITESQCLLVSFKCCGLNGSASYDHMPDYQEYLPPTCCDLDLENLPDINDIEDIGDIDISEYECTRDKAFDGCLDIIVEIFEKSIRITLYVFLGIIGVELISMVFSTIVCCSKSNKKKQPTYYYR</sequence>
<dbReference type="PANTHER" id="PTHR19282">
    <property type="entry name" value="TETRASPANIN"/>
    <property type="match status" value="1"/>
</dbReference>
<comment type="subcellular location">
    <subcellularLocation>
        <location evidence="1">Membrane</location>
        <topology evidence="1">Multi-pass membrane protein</topology>
    </subcellularLocation>
</comment>
<accession>A0ABM3MDZ2</accession>
<evidence type="ECO:0000256" key="5">
    <source>
        <dbReference type="ARBA" id="ARBA00023136"/>
    </source>
</evidence>